<dbReference type="EMBL" id="JACCFK010000002">
    <property type="protein sequence ID" value="NYI92071.1"/>
    <property type="molecule type" value="Genomic_DNA"/>
</dbReference>
<evidence type="ECO:0000313" key="3">
    <source>
        <dbReference type="Proteomes" id="UP000549616"/>
    </source>
</evidence>
<dbReference type="AntiFam" id="ANF00095">
    <property type="entry name" value="Shadow ORF (opposite ABC transporters)"/>
</dbReference>
<evidence type="ECO:0000256" key="1">
    <source>
        <dbReference type="SAM" id="MobiDB-lite"/>
    </source>
</evidence>
<proteinExistence type="predicted"/>
<feature type="compositionally biased region" description="Polar residues" evidence="1">
    <location>
        <begin position="1"/>
        <end position="16"/>
    </location>
</feature>
<feature type="region of interest" description="Disordered" evidence="1">
    <location>
        <begin position="1"/>
        <end position="24"/>
    </location>
</feature>
<feature type="region of interest" description="Disordered" evidence="1">
    <location>
        <begin position="84"/>
        <end position="126"/>
    </location>
</feature>
<dbReference type="AlphaFoldDB" id="A0A853BBL9"/>
<name>A0A853BBL9_9PSEU</name>
<evidence type="ECO:0000313" key="2">
    <source>
        <dbReference type="EMBL" id="NYI92071.1"/>
    </source>
</evidence>
<comment type="caution">
    <text evidence="2">The sequence shown here is derived from an EMBL/GenBank/DDBJ whole genome shotgun (WGS) entry which is preliminary data.</text>
</comment>
<sequence>MVGSSRNSTSGEQQPGGQVEAAAHPAGVLLDRFLPRLRQAHPLQQFRRPLPRPARAEVVEPAEHLQVLPPAQHRVDRGVLADQPDAVADPRGVPDNVETRHAHTAGVGPQQGGEDAHTGGLARAVR</sequence>
<accession>A0A853BBL9</accession>
<gene>
    <name evidence="2" type="ORF">HNR02_005446</name>
</gene>
<dbReference type="Proteomes" id="UP000549616">
    <property type="component" value="Unassembled WGS sequence"/>
</dbReference>
<protein>
    <submittedName>
        <fullName evidence="2">Uncharacterized protein</fullName>
    </submittedName>
</protein>
<keyword evidence="3" id="KW-1185">Reference proteome</keyword>
<reference evidence="2 3" key="1">
    <citation type="submission" date="2020-07" db="EMBL/GenBank/DDBJ databases">
        <title>Sequencing the genomes of 1000 actinobacteria strains.</title>
        <authorList>
            <person name="Klenk H.-P."/>
        </authorList>
    </citation>
    <scope>NUCLEOTIDE SEQUENCE [LARGE SCALE GENOMIC DNA]</scope>
    <source>
        <strain evidence="2 3">DSM 104006</strain>
    </source>
</reference>
<organism evidence="2 3">
    <name type="scientific">Amycolatopsis endophytica</name>
    <dbReference type="NCBI Taxonomy" id="860233"/>
    <lineage>
        <taxon>Bacteria</taxon>
        <taxon>Bacillati</taxon>
        <taxon>Actinomycetota</taxon>
        <taxon>Actinomycetes</taxon>
        <taxon>Pseudonocardiales</taxon>
        <taxon>Pseudonocardiaceae</taxon>
        <taxon>Amycolatopsis</taxon>
    </lineage>
</organism>